<feature type="signal peptide" evidence="1">
    <location>
        <begin position="1"/>
        <end position="25"/>
    </location>
</feature>
<keyword evidence="3" id="KW-1185">Reference proteome</keyword>
<protein>
    <submittedName>
        <fullName evidence="2">Uncharacterized protein</fullName>
    </submittedName>
</protein>
<dbReference type="RefSeq" id="WP_208177525.1">
    <property type="nucleotide sequence ID" value="NZ_JAGETZ010000013.1"/>
</dbReference>
<sequence length="322" mass="34740">MKHFIRLATCAVAALALTQCSTDRAAEVKPIAPAHLADATAVGTLVGPLAEKKFYKLFDGYKSGDDFEGSGVYVNGGRYYVVFDNRYKLGSIASSLPENSAQNTLTGSGSGSSNFEAITYDANNTPHYYVTEETVPHNGAYYPRVRQYDASLGYQNSLWTDVAFSSANSNKGFEGTAYVRRDSDDYLLGLIEGTGQIKVLKKTSSGWVTQATMTVPVAFPDYSDIDISGSRVAITTQEGSQLWVGTLSPLTWSFTDAGRVYDFPRGSSTGTVGAGSNVLYGNIEGVSWVDATTLVCVSDKAGNSQPSYQQYKDQSIHVFRLP</sequence>
<gene>
    <name evidence="2" type="ORF">J4E00_22425</name>
</gene>
<organism evidence="2 3">
    <name type="scientific">Hymenobacter negativus</name>
    <dbReference type="NCBI Taxonomy" id="2795026"/>
    <lineage>
        <taxon>Bacteria</taxon>
        <taxon>Pseudomonadati</taxon>
        <taxon>Bacteroidota</taxon>
        <taxon>Cytophagia</taxon>
        <taxon>Cytophagales</taxon>
        <taxon>Hymenobacteraceae</taxon>
        <taxon>Hymenobacter</taxon>
    </lineage>
</organism>
<dbReference type="EMBL" id="JAGETZ010000013">
    <property type="protein sequence ID" value="MBO2011837.1"/>
    <property type="molecule type" value="Genomic_DNA"/>
</dbReference>
<proteinExistence type="predicted"/>
<evidence type="ECO:0000256" key="1">
    <source>
        <dbReference type="SAM" id="SignalP"/>
    </source>
</evidence>
<dbReference type="Proteomes" id="UP000664369">
    <property type="component" value="Unassembled WGS sequence"/>
</dbReference>
<name>A0ABS3QKS7_9BACT</name>
<evidence type="ECO:0000313" key="2">
    <source>
        <dbReference type="EMBL" id="MBO2011837.1"/>
    </source>
</evidence>
<keyword evidence="1" id="KW-0732">Signal</keyword>
<accession>A0ABS3QKS7</accession>
<reference evidence="2 3" key="1">
    <citation type="submission" date="2021-03" db="EMBL/GenBank/DDBJ databases">
        <authorList>
            <person name="Kim M.K."/>
        </authorList>
    </citation>
    <scope>NUCLEOTIDE SEQUENCE [LARGE SCALE GENOMIC DNA]</scope>
    <source>
        <strain evidence="2 3">BT442</strain>
    </source>
</reference>
<comment type="caution">
    <text evidence="2">The sequence shown here is derived from an EMBL/GenBank/DDBJ whole genome shotgun (WGS) entry which is preliminary data.</text>
</comment>
<feature type="chain" id="PRO_5046267236" evidence="1">
    <location>
        <begin position="26"/>
        <end position="322"/>
    </location>
</feature>
<evidence type="ECO:0000313" key="3">
    <source>
        <dbReference type="Proteomes" id="UP000664369"/>
    </source>
</evidence>